<dbReference type="EMBL" id="FOYP01000001">
    <property type="protein sequence ID" value="SFR32785.1"/>
    <property type="molecule type" value="Genomic_DNA"/>
</dbReference>
<dbReference type="Gene3D" id="3.40.50.300">
    <property type="entry name" value="P-loop containing nucleotide triphosphate hydrolases"/>
    <property type="match status" value="1"/>
</dbReference>
<dbReference type="GO" id="GO:0140359">
    <property type="term" value="F:ABC-type transporter activity"/>
    <property type="evidence" value="ECO:0007669"/>
    <property type="project" value="InterPro"/>
</dbReference>
<keyword evidence="7" id="KW-1278">Translocase</keyword>
<gene>
    <name evidence="12" type="ORF">SAMN04488005_0374</name>
</gene>
<dbReference type="InterPro" id="IPR003593">
    <property type="entry name" value="AAA+_ATPase"/>
</dbReference>
<evidence type="ECO:0000256" key="8">
    <source>
        <dbReference type="ARBA" id="ARBA00023136"/>
    </source>
</evidence>
<dbReference type="OrthoDB" id="9802264at2"/>
<feature type="domain" description="ABC transporter" evidence="10">
    <location>
        <begin position="1"/>
        <end position="224"/>
    </location>
</feature>
<evidence type="ECO:0000259" key="10">
    <source>
        <dbReference type="PROSITE" id="PS50893"/>
    </source>
</evidence>
<dbReference type="InterPro" id="IPR050334">
    <property type="entry name" value="Molybdenum_import_ModC"/>
</dbReference>
<dbReference type="Pfam" id="PF03459">
    <property type="entry name" value="TOBE"/>
    <property type="match status" value="1"/>
</dbReference>
<dbReference type="AlphaFoldDB" id="A0A1I6FS59"/>
<evidence type="ECO:0000256" key="4">
    <source>
        <dbReference type="ARBA" id="ARBA00022519"/>
    </source>
</evidence>
<keyword evidence="5" id="KW-0547">Nucleotide-binding</keyword>
<dbReference type="SUPFAM" id="SSF52540">
    <property type="entry name" value="P-loop containing nucleoside triphosphate hydrolases"/>
    <property type="match status" value="1"/>
</dbReference>
<dbReference type="GO" id="GO:0005524">
    <property type="term" value="F:ATP binding"/>
    <property type="evidence" value="ECO:0007669"/>
    <property type="project" value="UniProtKB-KW"/>
</dbReference>
<dbReference type="InterPro" id="IPR004606">
    <property type="entry name" value="Mop_domain"/>
</dbReference>
<evidence type="ECO:0000313" key="12">
    <source>
        <dbReference type="EMBL" id="SFR32785.1"/>
    </source>
</evidence>
<evidence type="ECO:0000313" key="13">
    <source>
        <dbReference type="Proteomes" id="UP000199478"/>
    </source>
</evidence>
<dbReference type="Pfam" id="PF00005">
    <property type="entry name" value="ABC_tran"/>
    <property type="match status" value="1"/>
</dbReference>
<evidence type="ECO:0000256" key="7">
    <source>
        <dbReference type="ARBA" id="ARBA00022967"/>
    </source>
</evidence>
<dbReference type="GO" id="GO:0016887">
    <property type="term" value="F:ATP hydrolysis activity"/>
    <property type="evidence" value="ECO:0007669"/>
    <property type="project" value="InterPro"/>
</dbReference>
<proteinExistence type="predicted"/>
<feature type="domain" description="Mop" evidence="11">
    <location>
        <begin position="284"/>
        <end position="350"/>
    </location>
</feature>
<sequence length="353" mass="37488">MLQICVQKQMGEFSLDAQFDAPAGVTAIFGKSGSGKTTLINAIAGLVQPDAGRIAVDDRVLFDQSARVNVPVAGRRVGYVFQDARLFPHLDVQRNLTYGGNHNAAQVIDMLGLGSLLGRRPAGLSGGERQRVALGRALMCDPQILLMDEPLAALDAPRKAEILPYVERLRDRTRVPIIYVSHDVSEVARLATTLVVLDAGRVAVAGPVGHVLSRPEVVPFLGTRAAGAVIETRVAGRLLDDDLTELQFSGGRLLMPGYLGEIGQKLRLRIPAQDVILARTAPTGISALNVLPVTITDIVPGRGPGVAVGLRAGDDQLLARITRRSLGRMELAVGMQVFAIIKATAVGPEDIGS</sequence>
<keyword evidence="2" id="KW-1003">Cell membrane</keyword>
<dbReference type="PANTHER" id="PTHR43514:SF4">
    <property type="entry name" value="ABC TRANSPORTER I FAMILY MEMBER 10"/>
    <property type="match status" value="1"/>
</dbReference>
<dbReference type="InterPro" id="IPR027417">
    <property type="entry name" value="P-loop_NTPase"/>
</dbReference>
<evidence type="ECO:0000256" key="5">
    <source>
        <dbReference type="ARBA" id="ARBA00022741"/>
    </source>
</evidence>
<dbReference type="InterPro" id="IPR008995">
    <property type="entry name" value="Mo/tungstate-bd_C_term_dom"/>
</dbReference>
<dbReference type="NCBIfam" id="TIGR02142">
    <property type="entry name" value="modC_ABC"/>
    <property type="match status" value="1"/>
</dbReference>
<dbReference type="PANTHER" id="PTHR43514">
    <property type="entry name" value="ABC TRANSPORTER I FAMILY MEMBER 10"/>
    <property type="match status" value="1"/>
</dbReference>
<dbReference type="InterPro" id="IPR017871">
    <property type="entry name" value="ABC_transporter-like_CS"/>
</dbReference>
<dbReference type="InterPro" id="IPR005116">
    <property type="entry name" value="Transp-assoc_OB_typ1"/>
</dbReference>
<keyword evidence="3 9" id="KW-0500">Molybdenum</keyword>
<dbReference type="GO" id="GO:0015098">
    <property type="term" value="F:molybdate ion transmembrane transporter activity"/>
    <property type="evidence" value="ECO:0007669"/>
    <property type="project" value="InterPro"/>
</dbReference>
<keyword evidence="4" id="KW-0997">Cell inner membrane</keyword>
<dbReference type="SMART" id="SM00382">
    <property type="entry name" value="AAA"/>
    <property type="match status" value="1"/>
</dbReference>
<evidence type="ECO:0000256" key="2">
    <source>
        <dbReference type="ARBA" id="ARBA00022475"/>
    </source>
</evidence>
<evidence type="ECO:0000259" key="11">
    <source>
        <dbReference type="PROSITE" id="PS51866"/>
    </source>
</evidence>
<dbReference type="STRING" id="390270.SAMN04488005_0374"/>
<dbReference type="RefSeq" id="WP_090195740.1">
    <property type="nucleotide sequence ID" value="NZ_FOYP01000001.1"/>
</dbReference>
<organism evidence="12 13">
    <name type="scientific">Yoonia tamlensis</name>
    <dbReference type="NCBI Taxonomy" id="390270"/>
    <lineage>
        <taxon>Bacteria</taxon>
        <taxon>Pseudomonadati</taxon>
        <taxon>Pseudomonadota</taxon>
        <taxon>Alphaproteobacteria</taxon>
        <taxon>Rhodobacterales</taxon>
        <taxon>Paracoccaceae</taxon>
        <taxon>Yoonia</taxon>
    </lineage>
</organism>
<evidence type="ECO:0000256" key="3">
    <source>
        <dbReference type="ARBA" id="ARBA00022505"/>
    </source>
</evidence>
<dbReference type="GO" id="GO:0016020">
    <property type="term" value="C:membrane"/>
    <property type="evidence" value="ECO:0007669"/>
    <property type="project" value="InterPro"/>
</dbReference>
<name>A0A1I6FS59_9RHOB</name>
<protein>
    <submittedName>
        <fullName evidence="12">Molybdate transport system ATP-binding protein</fullName>
    </submittedName>
</protein>
<keyword evidence="13" id="KW-1185">Reference proteome</keyword>
<dbReference type="Proteomes" id="UP000199478">
    <property type="component" value="Unassembled WGS sequence"/>
</dbReference>
<dbReference type="SUPFAM" id="SSF50331">
    <property type="entry name" value="MOP-like"/>
    <property type="match status" value="1"/>
</dbReference>
<keyword evidence="6 12" id="KW-0067">ATP-binding</keyword>
<reference evidence="13" key="1">
    <citation type="submission" date="2016-10" db="EMBL/GenBank/DDBJ databases">
        <authorList>
            <person name="Varghese N."/>
            <person name="Submissions S."/>
        </authorList>
    </citation>
    <scope>NUCLEOTIDE SEQUENCE [LARGE SCALE GENOMIC DNA]</scope>
    <source>
        <strain evidence="13">DSM 26879</strain>
    </source>
</reference>
<dbReference type="Gene3D" id="2.40.50.100">
    <property type="match status" value="1"/>
</dbReference>
<keyword evidence="8" id="KW-0472">Membrane</keyword>
<dbReference type="PROSITE" id="PS51866">
    <property type="entry name" value="MOP"/>
    <property type="match status" value="1"/>
</dbReference>
<dbReference type="InterPro" id="IPR011868">
    <property type="entry name" value="ModC_ABC_ATP-bd"/>
</dbReference>
<dbReference type="PROSITE" id="PS50893">
    <property type="entry name" value="ABC_TRANSPORTER_2"/>
    <property type="match status" value="1"/>
</dbReference>
<evidence type="ECO:0000256" key="6">
    <source>
        <dbReference type="ARBA" id="ARBA00022840"/>
    </source>
</evidence>
<accession>A0A1I6FS59</accession>
<evidence type="ECO:0000256" key="1">
    <source>
        <dbReference type="ARBA" id="ARBA00022448"/>
    </source>
</evidence>
<dbReference type="InterPro" id="IPR003439">
    <property type="entry name" value="ABC_transporter-like_ATP-bd"/>
</dbReference>
<keyword evidence="1" id="KW-0813">Transport</keyword>
<dbReference type="PROSITE" id="PS00211">
    <property type="entry name" value="ABC_TRANSPORTER_1"/>
    <property type="match status" value="1"/>
</dbReference>
<evidence type="ECO:0000256" key="9">
    <source>
        <dbReference type="PROSITE-ProRule" id="PRU01213"/>
    </source>
</evidence>